<evidence type="ECO:0000313" key="3">
    <source>
        <dbReference type="Proteomes" id="UP000294830"/>
    </source>
</evidence>
<proteinExistence type="predicted"/>
<dbReference type="Proteomes" id="UP000294830">
    <property type="component" value="Unassembled WGS sequence"/>
</dbReference>
<dbReference type="RefSeq" id="WP_131839986.1">
    <property type="nucleotide sequence ID" value="NZ_SLWB01000013.1"/>
</dbReference>
<organism evidence="2 3">
    <name type="scientific">Acetobacteroides hydrogenigenes</name>
    <dbReference type="NCBI Taxonomy" id="979970"/>
    <lineage>
        <taxon>Bacteria</taxon>
        <taxon>Pseudomonadati</taxon>
        <taxon>Bacteroidota</taxon>
        <taxon>Bacteroidia</taxon>
        <taxon>Bacteroidales</taxon>
        <taxon>Rikenellaceae</taxon>
        <taxon>Acetobacteroides</taxon>
    </lineage>
</organism>
<accession>A0A4R2EBZ4</accession>
<evidence type="ECO:0000259" key="1">
    <source>
        <dbReference type="Pfam" id="PF16314"/>
    </source>
</evidence>
<comment type="caution">
    <text evidence="2">The sequence shown here is derived from an EMBL/GenBank/DDBJ whole genome shotgun (WGS) entry which is preliminary data.</text>
</comment>
<dbReference type="InterPro" id="IPR032533">
    <property type="entry name" value="DUF4954"/>
</dbReference>
<protein>
    <submittedName>
        <fullName evidence="2">Uncharacterized protein DUF4954</fullName>
    </submittedName>
</protein>
<dbReference type="Pfam" id="PF16314">
    <property type="entry name" value="DUF4954"/>
    <property type="match status" value="1"/>
</dbReference>
<reference evidence="2 3" key="1">
    <citation type="submission" date="2019-03" db="EMBL/GenBank/DDBJ databases">
        <title>Genomic Encyclopedia of Archaeal and Bacterial Type Strains, Phase II (KMG-II): from individual species to whole genera.</title>
        <authorList>
            <person name="Goeker M."/>
        </authorList>
    </citation>
    <scope>NUCLEOTIDE SEQUENCE [LARGE SCALE GENOMIC DNA]</scope>
    <source>
        <strain evidence="2 3">RL-C</strain>
    </source>
</reference>
<evidence type="ECO:0000313" key="2">
    <source>
        <dbReference type="EMBL" id="TCN64566.1"/>
    </source>
</evidence>
<dbReference type="Gene3D" id="2.160.10.10">
    <property type="entry name" value="Hexapeptide repeat proteins"/>
    <property type="match status" value="1"/>
</dbReference>
<feature type="domain" description="DUF4954" evidence="1">
    <location>
        <begin position="41"/>
        <end position="482"/>
    </location>
</feature>
<sequence length="724" mass="82012">MGFIKRFDAQLLGYDFVNKEFLPEGKDEHYIRYQQKEKNGFRKLTGQEVDMLVRNGNMSDNWDTVLVDDPFNPGLVRNCIFYGLVRIGKLEPQCLEYHDLRLPVGLYNSMIISSDVGDNVAIHNVGYLSHYILDSESMLFNIDEMETSNKSKFGNGIIKDGETEAQRLWMEICNENGGRKVLPFDGMLTSDAYLWSKFRDDKELMRRFQEITENAYSSKRGFYGRVGKGCVIKNTSSIKDVNIGDCTYIKGANKLKNLTINSTEDSPTQIGEGVELVNGIIGTGCKAFYGVKAVRFVMGVNSSLKYGARLINSFLGENSTISCCEVLNSLIYPSHEQHHNNSFLIASCVQGQSNIAAGATLGSNHTSRANDGEIIAKRGFWAGLSTTIKHNSRFGSFTLLTKANYLHSINIDLPFALVGNNESENRLEIIPAYWWRYNMYALERNAWKFVMRDKRGEVGQKFEYSYLAPDSVSEILVALDKLYRWIAEEVEPCATDNHRAIAEKAIAEGYNPASILISSEGIEASSRKVLLKKPVQAVMAYREMVKYYALISFIDYMMANNAGLEGILSLDSDGIDRCWMNVGGQIFRCSFIEELKHRVKSNELNSWDAIHAAYRSQDDTYIYDKARYAKYAMEQIIGQKLSLESLFQLADEGVAIAQMVKERVFQSRLKDYNDPFRKIVYDNQEEMDAVIGSINDNDFIAHSEAVCQQTLNDIESLFVRKYTA</sequence>
<dbReference type="AlphaFoldDB" id="A0A4R2EBZ4"/>
<dbReference type="OrthoDB" id="9814955at2"/>
<name>A0A4R2EBZ4_9BACT</name>
<gene>
    <name evidence="2" type="ORF">CLV25_11394</name>
</gene>
<keyword evidence="3" id="KW-1185">Reference proteome</keyword>
<dbReference type="EMBL" id="SLWB01000013">
    <property type="protein sequence ID" value="TCN64566.1"/>
    <property type="molecule type" value="Genomic_DNA"/>
</dbReference>